<protein>
    <recommendedName>
        <fullName evidence="4">S1 motif domain-containing protein</fullName>
    </recommendedName>
</protein>
<name>A0ABY6ZFX2_9BACL</name>
<organism evidence="1 3">
    <name type="scientific">Alicyclobacillus fastidiosus</name>
    <dbReference type="NCBI Taxonomy" id="392011"/>
    <lineage>
        <taxon>Bacteria</taxon>
        <taxon>Bacillati</taxon>
        <taxon>Bacillota</taxon>
        <taxon>Bacilli</taxon>
        <taxon>Bacillales</taxon>
        <taxon>Alicyclobacillaceae</taxon>
        <taxon>Alicyclobacillus</taxon>
    </lineage>
</organism>
<accession>A0ABY6ZFX2</accession>
<dbReference type="Proteomes" id="UP001164761">
    <property type="component" value="Chromosome"/>
</dbReference>
<gene>
    <name evidence="1" type="ORF">NZD89_27005</name>
    <name evidence="2" type="ORF">NZD89_27040</name>
</gene>
<reference evidence="1" key="1">
    <citation type="submission" date="2022-08" db="EMBL/GenBank/DDBJ databases">
        <title>Alicyclobacillus fastidiosus DSM 17978, complete genome.</title>
        <authorList>
            <person name="Wang Q."/>
            <person name="Cai R."/>
            <person name="Wang Z."/>
        </authorList>
    </citation>
    <scope>NUCLEOTIDE SEQUENCE</scope>
    <source>
        <strain evidence="1">DSM 17978</strain>
    </source>
</reference>
<keyword evidence="3" id="KW-1185">Reference proteome</keyword>
<dbReference type="EMBL" id="CP104067">
    <property type="protein sequence ID" value="WAH41809.1"/>
    <property type="molecule type" value="Genomic_DNA"/>
</dbReference>
<evidence type="ECO:0000313" key="1">
    <source>
        <dbReference type="EMBL" id="WAH41809.1"/>
    </source>
</evidence>
<evidence type="ECO:0000313" key="3">
    <source>
        <dbReference type="Proteomes" id="UP001164761"/>
    </source>
</evidence>
<dbReference type="EMBL" id="CP104067">
    <property type="protein sequence ID" value="WAH41816.1"/>
    <property type="molecule type" value="Genomic_DNA"/>
</dbReference>
<proteinExistence type="predicted"/>
<sequence length="77" mass="8617">MSLRFSGVAMSVSSSKNGENKYVEAADRENFARYNFTLPASSHIEKGDIFTAEVISIRTFRDRVTLEGTLIESKPNK</sequence>
<dbReference type="RefSeq" id="WP_268005714.1">
    <property type="nucleotide sequence ID" value="NZ_BSUT01000001.1"/>
</dbReference>
<evidence type="ECO:0000313" key="2">
    <source>
        <dbReference type="EMBL" id="WAH41816.1"/>
    </source>
</evidence>
<evidence type="ECO:0008006" key="4">
    <source>
        <dbReference type="Google" id="ProtNLM"/>
    </source>
</evidence>